<sequence>MRRRYMDAMALVRKFGKPDIFLTMTCNPNWDEIKRELLPGQTPQDRPDLVVRVFHAKLEELKKRLTKQDILGKVRAYVYVVEFQKRGLPHAHFLLIMQRKYKLTCPKQYDLLISAEIPNKKKYPQLRKMVLKHMMHGPCGLLNPKCPCTKDRGTCKNHYPRPFNDTTIQGKDSYPIYRRREIGRKELVRGAELDNRWVVPYNPYLLRLFNCHINVEACGSIKAVKYLFKYICKGHDRASVAVRDASKANGDIDEIKQYRDARWVTPPEALWRIYGFDLSQNSPPVMQLQLHLPNMHMVSFHERQNIKRVVNRPGADRSMLTAYFEANRQDKEASGILYRDFPEHYTWQRGKVWQRRKRNGGQVGRIVSAHPAEGERYYLRVLLNHVAGATCYDDLRTVDGVTLPTFREAAERRGLLESDNTLDDCLAERALFQMPSSLRGLFATILVYCEPSDVAGL</sequence>
<reference evidence="2 3" key="1">
    <citation type="submission" date="2024-02" db="EMBL/GenBank/DDBJ databases">
        <title>High-quality chromosome-scale genome assembly of Pensacola bahiagrass (Paspalum notatum Flugge var. saurae).</title>
        <authorList>
            <person name="Vega J.M."/>
            <person name="Podio M."/>
            <person name="Orjuela J."/>
            <person name="Siena L.A."/>
            <person name="Pessino S.C."/>
            <person name="Combes M.C."/>
            <person name="Mariac C."/>
            <person name="Albertini E."/>
            <person name="Pupilli F."/>
            <person name="Ortiz J.P.A."/>
            <person name="Leblanc O."/>
        </authorList>
    </citation>
    <scope>NUCLEOTIDE SEQUENCE [LARGE SCALE GENOMIC DNA]</scope>
    <source>
        <strain evidence="2">R1</strain>
        <tissue evidence="2">Leaf</tissue>
    </source>
</reference>
<dbReference type="EMBL" id="CP144750">
    <property type="protein sequence ID" value="WVZ79211.1"/>
    <property type="molecule type" value="Genomic_DNA"/>
</dbReference>
<dbReference type="PANTHER" id="PTHR10492:SF92">
    <property type="entry name" value="ATP-DEPENDENT DNA HELICASE"/>
    <property type="match status" value="1"/>
</dbReference>
<evidence type="ECO:0000313" key="3">
    <source>
        <dbReference type="Proteomes" id="UP001341281"/>
    </source>
</evidence>
<protein>
    <recommendedName>
        <fullName evidence="1">Helitron helicase-like domain-containing protein</fullName>
    </recommendedName>
</protein>
<accession>A0AAQ3WZJ0</accession>
<name>A0AAQ3WZJ0_PASNO</name>
<dbReference type="PANTHER" id="PTHR10492">
    <property type="match status" value="1"/>
</dbReference>
<evidence type="ECO:0000313" key="2">
    <source>
        <dbReference type="EMBL" id="WVZ79211.1"/>
    </source>
</evidence>
<keyword evidence="3" id="KW-1185">Reference proteome</keyword>
<dbReference type="Pfam" id="PF14214">
    <property type="entry name" value="Helitron_like_N"/>
    <property type="match status" value="1"/>
</dbReference>
<dbReference type="Proteomes" id="UP001341281">
    <property type="component" value="Chromosome 06"/>
</dbReference>
<gene>
    <name evidence="2" type="ORF">U9M48_026817</name>
</gene>
<organism evidence="2 3">
    <name type="scientific">Paspalum notatum var. saurae</name>
    <dbReference type="NCBI Taxonomy" id="547442"/>
    <lineage>
        <taxon>Eukaryota</taxon>
        <taxon>Viridiplantae</taxon>
        <taxon>Streptophyta</taxon>
        <taxon>Embryophyta</taxon>
        <taxon>Tracheophyta</taxon>
        <taxon>Spermatophyta</taxon>
        <taxon>Magnoliopsida</taxon>
        <taxon>Liliopsida</taxon>
        <taxon>Poales</taxon>
        <taxon>Poaceae</taxon>
        <taxon>PACMAD clade</taxon>
        <taxon>Panicoideae</taxon>
        <taxon>Andropogonodae</taxon>
        <taxon>Paspaleae</taxon>
        <taxon>Paspalinae</taxon>
        <taxon>Paspalum</taxon>
    </lineage>
</organism>
<proteinExistence type="predicted"/>
<evidence type="ECO:0000259" key="1">
    <source>
        <dbReference type="Pfam" id="PF14214"/>
    </source>
</evidence>
<dbReference type="InterPro" id="IPR025476">
    <property type="entry name" value="Helitron_helicase-like"/>
</dbReference>
<feature type="domain" description="Helitron helicase-like" evidence="1">
    <location>
        <begin position="1"/>
        <end position="95"/>
    </location>
</feature>
<dbReference type="AlphaFoldDB" id="A0AAQ3WZJ0"/>